<proteinExistence type="predicted"/>
<name>A0ABN7VKL3_GIGMA</name>
<accession>A0ABN7VKL3</accession>
<protein>
    <submittedName>
        <fullName evidence="1">9749_t:CDS:1</fullName>
    </submittedName>
</protein>
<evidence type="ECO:0000313" key="2">
    <source>
        <dbReference type="Proteomes" id="UP000789901"/>
    </source>
</evidence>
<feature type="non-terminal residue" evidence="1">
    <location>
        <position position="1"/>
    </location>
</feature>
<comment type="caution">
    <text evidence="1">The sequence shown here is derived from an EMBL/GenBank/DDBJ whole genome shotgun (WGS) entry which is preliminary data.</text>
</comment>
<gene>
    <name evidence="1" type="ORF">GMARGA_LOCUS19722</name>
</gene>
<dbReference type="EMBL" id="CAJVQB010016661">
    <property type="protein sequence ID" value="CAG8780946.1"/>
    <property type="molecule type" value="Genomic_DNA"/>
</dbReference>
<organism evidence="1 2">
    <name type="scientific">Gigaspora margarita</name>
    <dbReference type="NCBI Taxonomy" id="4874"/>
    <lineage>
        <taxon>Eukaryota</taxon>
        <taxon>Fungi</taxon>
        <taxon>Fungi incertae sedis</taxon>
        <taxon>Mucoromycota</taxon>
        <taxon>Glomeromycotina</taxon>
        <taxon>Glomeromycetes</taxon>
        <taxon>Diversisporales</taxon>
        <taxon>Gigasporaceae</taxon>
        <taxon>Gigaspora</taxon>
    </lineage>
</organism>
<keyword evidence="2" id="KW-1185">Reference proteome</keyword>
<reference evidence="1 2" key="1">
    <citation type="submission" date="2021-06" db="EMBL/GenBank/DDBJ databases">
        <authorList>
            <person name="Kallberg Y."/>
            <person name="Tangrot J."/>
            <person name="Rosling A."/>
        </authorList>
    </citation>
    <scope>NUCLEOTIDE SEQUENCE [LARGE SCALE GENOMIC DNA]</scope>
    <source>
        <strain evidence="1 2">120-4 pot B 10/14</strain>
    </source>
</reference>
<evidence type="ECO:0000313" key="1">
    <source>
        <dbReference type="EMBL" id="CAG8780946.1"/>
    </source>
</evidence>
<sequence length="289" mass="32777">KEATKYKYALDNATSFHQDSDSAGQLSQDISDLHNKLENFCGLRKFADINEPAIRSLFKAYGYSISGNMKANKNLISGLLERYVIETIIDRSNKYLECQDHDRVIDQDDQNLEMEIINTTKKLLSLTKSISEYRSGTDAVSKAISTKLRQQIYGLLGNRGFSNKGNKEHHLIIKLSTEINGIMNYCRTISNKAKLSENEAMTNDIIRQVINIFLFRLKVQEPVANWKFFGQNTSINTIMMSASLDDHDLDNLCVNVCAFPVIGSDLCEPDQEDENMKVIFPAQVIVCER</sequence>
<dbReference type="Proteomes" id="UP000789901">
    <property type="component" value="Unassembled WGS sequence"/>
</dbReference>